<gene>
    <name evidence="3" type="ORF">SAMN05216548_102337</name>
</gene>
<reference evidence="3 4" key="1">
    <citation type="submission" date="2016-10" db="EMBL/GenBank/DDBJ databases">
        <authorList>
            <person name="de Groot N.N."/>
        </authorList>
    </citation>
    <scope>NUCLEOTIDE SEQUENCE [LARGE SCALE GENOMIC DNA]</scope>
    <source>
        <strain evidence="3 4">A52C2</strain>
    </source>
</reference>
<dbReference type="Gene3D" id="3.40.250.10">
    <property type="entry name" value="Rhodanese-like domain"/>
    <property type="match status" value="1"/>
</dbReference>
<dbReference type="OrthoDB" id="9807812at2"/>
<dbReference type="SUPFAM" id="SSF52821">
    <property type="entry name" value="Rhodanese/Cell cycle control phosphatase"/>
    <property type="match status" value="1"/>
</dbReference>
<evidence type="ECO:0000313" key="4">
    <source>
        <dbReference type="Proteomes" id="UP000199647"/>
    </source>
</evidence>
<keyword evidence="4" id="KW-1185">Reference proteome</keyword>
<dbReference type="InterPro" id="IPR001763">
    <property type="entry name" value="Rhodanese-like_dom"/>
</dbReference>
<dbReference type="EMBL" id="FOFG01000002">
    <property type="protein sequence ID" value="SEQ07933.1"/>
    <property type="molecule type" value="Genomic_DNA"/>
</dbReference>
<dbReference type="SMART" id="SM00450">
    <property type="entry name" value="RHOD"/>
    <property type="match status" value="1"/>
</dbReference>
<dbReference type="Proteomes" id="UP000199647">
    <property type="component" value="Unassembled WGS sequence"/>
</dbReference>
<proteinExistence type="predicted"/>
<evidence type="ECO:0000256" key="1">
    <source>
        <dbReference type="SAM" id="MobiDB-lite"/>
    </source>
</evidence>
<dbReference type="Pfam" id="PF00581">
    <property type="entry name" value="Rhodanese"/>
    <property type="match status" value="1"/>
</dbReference>
<feature type="region of interest" description="Disordered" evidence="1">
    <location>
        <begin position="1"/>
        <end position="20"/>
    </location>
</feature>
<dbReference type="PROSITE" id="PS50206">
    <property type="entry name" value="RHODANESE_3"/>
    <property type="match status" value="1"/>
</dbReference>
<evidence type="ECO:0000313" key="3">
    <source>
        <dbReference type="EMBL" id="SEQ07933.1"/>
    </source>
</evidence>
<protein>
    <submittedName>
        <fullName evidence="3">Rhodanese-related sulfurtransferase</fullName>
    </submittedName>
</protein>
<accession>A0A1H9D503</accession>
<dbReference type="GO" id="GO:0004792">
    <property type="term" value="F:thiosulfate-cyanide sulfurtransferase activity"/>
    <property type="evidence" value="ECO:0007669"/>
    <property type="project" value="TreeGrafter"/>
</dbReference>
<feature type="compositionally biased region" description="Polar residues" evidence="1">
    <location>
        <begin position="1"/>
        <end position="12"/>
    </location>
</feature>
<evidence type="ECO:0000259" key="2">
    <source>
        <dbReference type="PROSITE" id="PS50206"/>
    </source>
</evidence>
<feature type="domain" description="Rhodanese" evidence="2">
    <location>
        <begin position="29"/>
        <end position="125"/>
    </location>
</feature>
<dbReference type="InterPro" id="IPR036873">
    <property type="entry name" value="Rhodanese-like_dom_sf"/>
</dbReference>
<name>A0A1H9D503_9HYPH</name>
<organism evidence="3 4">
    <name type="scientific">Faunimonas pinastri</name>
    <dbReference type="NCBI Taxonomy" id="1855383"/>
    <lineage>
        <taxon>Bacteria</taxon>
        <taxon>Pseudomonadati</taxon>
        <taxon>Pseudomonadota</taxon>
        <taxon>Alphaproteobacteria</taxon>
        <taxon>Hyphomicrobiales</taxon>
        <taxon>Afifellaceae</taxon>
        <taxon>Faunimonas</taxon>
    </lineage>
</organism>
<keyword evidence="3" id="KW-0808">Transferase</keyword>
<dbReference type="PANTHER" id="PTHR44086">
    <property type="entry name" value="THIOSULFATE SULFURTRANSFERASE RDL2, MITOCHONDRIAL-RELATED"/>
    <property type="match status" value="1"/>
</dbReference>
<dbReference type="PANTHER" id="PTHR44086:SF10">
    <property type="entry name" value="THIOSULFATE SULFURTRANSFERASE_RHODANESE-LIKE DOMAIN-CONTAINING PROTEIN 3"/>
    <property type="match status" value="1"/>
</dbReference>
<sequence>MNESGNSMSASPSAAVERITPERAREMVEAGNAVLVDIREPEELRQTGKAEGALAIPSGLLAFKADPEDSMVDPNFSTDKPVILYCAAGGRAARAGEMLKDMGYVHVFNMGGFKDWAAAGLPVEPAGE</sequence>
<dbReference type="STRING" id="1855383.SAMN05216548_102337"/>
<dbReference type="AlphaFoldDB" id="A0A1H9D503"/>